<accession>A0ABW4Q685</accession>
<comment type="caution">
    <text evidence="2">The sequence shown here is derived from an EMBL/GenBank/DDBJ whole genome shotgun (WGS) entry which is preliminary data.</text>
</comment>
<evidence type="ECO:0000256" key="1">
    <source>
        <dbReference type="SAM" id="MobiDB-lite"/>
    </source>
</evidence>
<protein>
    <submittedName>
        <fullName evidence="2">DUF4193 family protein</fullName>
    </submittedName>
</protein>
<dbReference type="RefSeq" id="WP_377959543.1">
    <property type="nucleotide sequence ID" value="NZ_BAAAIJ010000047.1"/>
</dbReference>
<dbReference type="Proteomes" id="UP001597307">
    <property type="component" value="Unassembled WGS sequence"/>
</dbReference>
<keyword evidence="3" id="KW-1185">Reference proteome</keyword>
<gene>
    <name evidence="2" type="ORF">ACFSFX_05235</name>
</gene>
<name>A0ABW4Q685_9MICC</name>
<evidence type="ECO:0000313" key="2">
    <source>
        <dbReference type="EMBL" id="MFD1845996.1"/>
    </source>
</evidence>
<reference evidence="3" key="1">
    <citation type="journal article" date="2019" name="Int. J. Syst. Evol. Microbiol.">
        <title>The Global Catalogue of Microorganisms (GCM) 10K type strain sequencing project: providing services to taxonomists for standard genome sequencing and annotation.</title>
        <authorList>
            <consortium name="The Broad Institute Genomics Platform"/>
            <consortium name="The Broad Institute Genome Sequencing Center for Infectious Disease"/>
            <person name="Wu L."/>
            <person name="Ma J."/>
        </authorList>
    </citation>
    <scope>NUCLEOTIDE SEQUENCE [LARGE SCALE GENOMIC DNA]</scope>
    <source>
        <strain evidence="3">JCM 11496</strain>
    </source>
</reference>
<sequence>MMAMDYDDLRTEVKEAQEVSLEELQAAKAPTAMSAIREVEESDDADPEASTGEEITDELVIQVIPPRKDEFVCSSCFLVHHQSQLTRERAGLLYCSDCES</sequence>
<feature type="region of interest" description="Disordered" evidence="1">
    <location>
        <begin position="30"/>
        <end position="56"/>
    </location>
</feature>
<proteinExistence type="predicted"/>
<evidence type="ECO:0000313" key="3">
    <source>
        <dbReference type="Proteomes" id="UP001597307"/>
    </source>
</evidence>
<dbReference type="InterPro" id="IPR025242">
    <property type="entry name" value="DUF4193"/>
</dbReference>
<organism evidence="2 3">
    <name type="scientific">Arthrobacter flavus</name>
    <dbReference type="NCBI Taxonomy" id="95172"/>
    <lineage>
        <taxon>Bacteria</taxon>
        <taxon>Bacillati</taxon>
        <taxon>Actinomycetota</taxon>
        <taxon>Actinomycetes</taxon>
        <taxon>Micrococcales</taxon>
        <taxon>Micrococcaceae</taxon>
        <taxon>Arthrobacter</taxon>
    </lineage>
</organism>
<dbReference type="EMBL" id="JBHUGA010000011">
    <property type="protein sequence ID" value="MFD1845996.1"/>
    <property type="molecule type" value="Genomic_DNA"/>
</dbReference>
<dbReference type="Pfam" id="PF13834">
    <property type="entry name" value="DUF4193"/>
    <property type="match status" value="1"/>
</dbReference>